<dbReference type="SUPFAM" id="SSF52540">
    <property type="entry name" value="P-loop containing nucleoside triphosphate hydrolases"/>
    <property type="match status" value="1"/>
</dbReference>
<evidence type="ECO:0000313" key="13">
    <source>
        <dbReference type="Proteomes" id="UP000177821"/>
    </source>
</evidence>
<keyword evidence="9 10" id="KW-0234">DNA repair</keyword>
<evidence type="ECO:0000313" key="12">
    <source>
        <dbReference type="EMBL" id="OGY28326.1"/>
    </source>
</evidence>
<dbReference type="Pfam" id="PF02463">
    <property type="entry name" value="SMC_N"/>
    <property type="match status" value="1"/>
</dbReference>
<dbReference type="GO" id="GO:0000731">
    <property type="term" value="P:DNA synthesis involved in DNA repair"/>
    <property type="evidence" value="ECO:0007669"/>
    <property type="project" value="TreeGrafter"/>
</dbReference>
<evidence type="ECO:0000256" key="9">
    <source>
        <dbReference type="HAMAP-Rule" id="MF_00365"/>
    </source>
</evidence>
<name>A0A1G1WKT2_9BACT</name>
<dbReference type="NCBIfam" id="TIGR00611">
    <property type="entry name" value="recf"/>
    <property type="match status" value="1"/>
</dbReference>
<dbReference type="InterPro" id="IPR003395">
    <property type="entry name" value="RecF/RecN/SMC_N"/>
</dbReference>
<dbReference type="GO" id="GO:0005524">
    <property type="term" value="F:ATP binding"/>
    <property type="evidence" value="ECO:0007669"/>
    <property type="project" value="UniProtKB-UniRule"/>
</dbReference>
<proteinExistence type="inferred from homology"/>
<evidence type="ECO:0000256" key="4">
    <source>
        <dbReference type="ARBA" id="ARBA00022490"/>
    </source>
</evidence>
<dbReference type="InterPro" id="IPR018078">
    <property type="entry name" value="DNA-binding_RecF_CS"/>
</dbReference>
<comment type="caution">
    <text evidence="12">The sequence shown here is derived from an EMBL/GenBank/DDBJ whole genome shotgun (WGS) entry which is preliminary data.</text>
</comment>
<dbReference type="Gene3D" id="1.20.1050.90">
    <property type="entry name" value="RecF/RecN/SMC, N-terminal domain"/>
    <property type="match status" value="1"/>
</dbReference>
<keyword evidence="6 9" id="KW-0547">Nucleotide-binding</keyword>
<evidence type="ECO:0000256" key="7">
    <source>
        <dbReference type="ARBA" id="ARBA00022840"/>
    </source>
</evidence>
<dbReference type="PANTHER" id="PTHR32182:SF0">
    <property type="entry name" value="DNA REPLICATION AND REPAIR PROTEIN RECF"/>
    <property type="match status" value="1"/>
</dbReference>
<keyword evidence="9 10" id="KW-0227">DNA damage</keyword>
<keyword evidence="9 10" id="KW-0742">SOS response</keyword>
<dbReference type="GO" id="GO:0009432">
    <property type="term" value="P:SOS response"/>
    <property type="evidence" value="ECO:0007669"/>
    <property type="project" value="UniProtKB-UniRule"/>
</dbReference>
<keyword evidence="7 9" id="KW-0067">ATP-binding</keyword>
<dbReference type="GO" id="GO:0006302">
    <property type="term" value="P:double-strand break repair"/>
    <property type="evidence" value="ECO:0007669"/>
    <property type="project" value="TreeGrafter"/>
</dbReference>
<evidence type="ECO:0000256" key="5">
    <source>
        <dbReference type="ARBA" id="ARBA00022705"/>
    </source>
</evidence>
<dbReference type="HAMAP" id="MF_00365">
    <property type="entry name" value="RecF"/>
    <property type="match status" value="1"/>
</dbReference>
<dbReference type="GO" id="GO:0003697">
    <property type="term" value="F:single-stranded DNA binding"/>
    <property type="evidence" value="ECO:0007669"/>
    <property type="project" value="UniProtKB-UniRule"/>
</dbReference>
<keyword evidence="8 9" id="KW-0238">DNA-binding</keyword>
<gene>
    <name evidence="9" type="primary">recF</name>
    <name evidence="12" type="ORF">A3J50_02170</name>
</gene>
<feature type="domain" description="RecF/RecN/SMC N-terminal" evidence="11">
    <location>
        <begin position="3"/>
        <end position="361"/>
    </location>
</feature>
<dbReference type="PROSITE" id="PS00618">
    <property type="entry name" value="RECF_2"/>
    <property type="match status" value="1"/>
</dbReference>
<organism evidence="12 13">
    <name type="scientific">Candidatus Woykebacteria bacterium RIFCSPHIGHO2_02_FULL_43_16b</name>
    <dbReference type="NCBI Taxonomy" id="1802601"/>
    <lineage>
        <taxon>Bacteria</taxon>
        <taxon>Candidatus Woykeibacteriota</taxon>
    </lineage>
</organism>
<evidence type="ECO:0000256" key="8">
    <source>
        <dbReference type="ARBA" id="ARBA00023125"/>
    </source>
</evidence>
<comment type="subcellular location">
    <subcellularLocation>
        <location evidence="1 9 10">Cytoplasm</location>
    </subcellularLocation>
</comment>
<dbReference type="Proteomes" id="UP000177821">
    <property type="component" value="Unassembled WGS sequence"/>
</dbReference>
<accession>A0A1G1WKT2</accession>
<keyword evidence="5 9" id="KW-0235">DNA replication</keyword>
<evidence type="ECO:0000256" key="10">
    <source>
        <dbReference type="RuleBase" id="RU000578"/>
    </source>
</evidence>
<keyword evidence="4 9" id="KW-0963">Cytoplasm</keyword>
<evidence type="ECO:0000256" key="3">
    <source>
        <dbReference type="ARBA" id="ARBA00020170"/>
    </source>
</evidence>
<dbReference type="InterPro" id="IPR001238">
    <property type="entry name" value="DNA-binding_RecF"/>
</dbReference>
<evidence type="ECO:0000256" key="6">
    <source>
        <dbReference type="ARBA" id="ARBA00022741"/>
    </source>
</evidence>
<evidence type="ECO:0000256" key="2">
    <source>
        <dbReference type="ARBA" id="ARBA00008016"/>
    </source>
</evidence>
<protein>
    <recommendedName>
        <fullName evidence="3 9">DNA replication and repair protein RecF</fullName>
    </recommendedName>
</protein>
<dbReference type="GO" id="GO:0006260">
    <property type="term" value="P:DNA replication"/>
    <property type="evidence" value="ECO:0007669"/>
    <property type="project" value="UniProtKB-UniRule"/>
</dbReference>
<dbReference type="GO" id="GO:0005737">
    <property type="term" value="C:cytoplasm"/>
    <property type="evidence" value="ECO:0007669"/>
    <property type="project" value="UniProtKB-SubCell"/>
</dbReference>
<dbReference type="InterPro" id="IPR042174">
    <property type="entry name" value="RecF_2"/>
</dbReference>
<feature type="binding site" evidence="9">
    <location>
        <begin position="30"/>
        <end position="37"/>
    </location>
    <ligand>
        <name>ATP</name>
        <dbReference type="ChEBI" id="CHEBI:30616"/>
    </ligand>
</feature>
<dbReference type="Gene3D" id="3.40.50.300">
    <property type="entry name" value="P-loop containing nucleotide triphosphate hydrolases"/>
    <property type="match status" value="1"/>
</dbReference>
<dbReference type="AlphaFoldDB" id="A0A1G1WKT2"/>
<comment type="similarity">
    <text evidence="2 9 10">Belongs to the RecF family.</text>
</comment>
<sequence length="371" mass="42274">MILTKIELSNFRNLKDLTFKPSPKLNILVGENGMGKTNFIEALNLLVATKSFKASRDLEMIGWGSEFARVFGQADHNQIEILVRTVGKEIRLNNLITRSLDTVGVISGVLFTPSDIEMLTDTPGVRRRFLDILISKINRKYLYDLASYTQVLKNRNRVLFTLKQKQRHSVLSPEDFQGLDIWDEHLVNYGSQILVARFGYVAKLNTLLEEYGRQLLGRELVLRYSSKFGSTLSLEEVTLKFRELLLRHKQEEIERFSTVFGPHRDDFKLFAKYEEKEIDLGVFGSRGEIRSALLALKISELRLSEAERKDKAILLLDDVLSELDASHQSDLLNSVKLNQTFITTTTLAYFPKEVLSVAKIITAKNGLLDSA</sequence>
<dbReference type="PANTHER" id="PTHR32182">
    <property type="entry name" value="DNA REPLICATION AND REPAIR PROTEIN RECF"/>
    <property type="match status" value="1"/>
</dbReference>
<dbReference type="EMBL" id="MHCX01000055">
    <property type="protein sequence ID" value="OGY28326.1"/>
    <property type="molecule type" value="Genomic_DNA"/>
</dbReference>
<comment type="function">
    <text evidence="9 10">The RecF protein is involved in DNA metabolism; it is required for DNA replication and normal SOS inducibility. RecF binds preferentially to single-stranded, linear DNA. It also seems to bind ATP.</text>
</comment>
<evidence type="ECO:0000259" key="11">
    <source>
        <dbReference type="Pfam" id="PF02463"/>
    </source>
</evidence>
<evidence type="ECO:0000256" key="1">
    <source>
        <dbReference type="ARBA" id="ARBA00004496"/>
    </source>
</evidence>
<reference evidence="12 13" key="1">
    <citation type="journal article" date="2016" name="Nat. Commun.">
        <title>Thousands of microbial genomes shed light on interconnected biogeochemical processes in an aquifer system.</title>
        <authorList>
            <person name="Anantharaman K."/>
            <person name="Brown C.T."/>
            <person name="Hug L.A."/>
            <person name="Sharon I."/>
            <person name="Castelle C.J."/>
            <person name="Probst A.J."/>
            <person name="Thomas B.C."/>
            <person name="Singh A."/>
            <person name="Wilkins M.J."/>
            <person name="Karaoz U."/>
            <person name="Brodie E.L."/>
            <person name="Williams K.H."/>
            <person name="Hubbard S.S."/>
            <person name="Banfield J.F."/>
        </authorList>
    </citation>
    <scope>NUCLEOTIDE SEQUENCE [LARGE SCALE GENOMIC DNA]</scope>
</reference>
<dbReference type="InterPro" id="IPR027417">
    <property type="entry name" value="P-loop_NTPase"/>
</dbReference>